<dbReference type="Gene3D" id="3.30.428.10">
    <property type="entry name" value="HIT-like"/>
    <property type="match status" value="2"/>
</dbReference>
<dbReference type="PANTHER" id="PTHR42763:SF2">
    <property type="entry name" value="ADP-GLUCOSE PHOSPHORYLASE"/>
    <property type="match status" value="1"/>
</dbReference>
<dbReference type="Gramene" id="OE9A094872T1">
    <property type="protein sequence ID" value="OE9A094872C1"/>
    <property type="gene ID" value="OE9A094872"/>
</dbReference>
<dbReference type="InterPro" id="IPR036265">
    <property type="entry name" value="HIT-like_sf"/>
</dbReference>
<protein>
    <submittedName>
        <fullName evidence="4">ADP-glucose phosphorylase</fullName>
    </submittedName>
</protein>
<feature type="binding site" evidence="2">
    <location>
        <position position="199"/>
    </location>
    <ligand>
        <name>Zn(2+)</name>
        <dbReference type="ChEBI" id="CHEBI:29105"/>
    </ligand>
</feature>
<dbReference type="InterPro" id="IPR001937">
    <property type="entry name" value="GalP_UDPtransf1"/>
</dbReference>
<evidence type="ECO:0000259" key="3">
    <source>
        <dbReference type="Pfam" id="PF16268"/>
    </source>
</evidence>
<dbReference type="InterPro" id="IPR053177">
    <property type="entry name" value="ADP-glucose_phosphorylase"/>
</dbReference>
<proteinExistence type="predicted"/>
<evidence type="ECO:0000313" key="4">
    <source>
        <dbReference type="EMBL" id="CAA3013863.1"/>
    </source>
</evidence>
<organism evidence="4 5">
    <name type="scientific">Olea europaea subsp. europaea</name>
    <dbReference type="NCBI Taxonomy" id="158383"/>
    <lineage>
        <taxon>Eukaryota</taxon>
        <taxon>Viridiplantae</taxon>
        <taxon>Streptophyta</taxon>
        <taxon>Embryophyta</taxon>
        <taxon>Tracheophyta</taxon>
        <taxon>Spermatophyta</taxon>
        <taxon>Magnoliopsida</taxon>
        <taxon>eudicotyledons</taxon>
        <taxon>Gunneridae</taxon>
        <taxon>Pentapetalae</taxon>
        <taxon>asterids</taxon>
        <taxon>lamiids</taxon>
        <taxon>Lamiales</taxon>
        <taxon>Oleaceae</taxon>
        <taxon>Oleeae</taxon>
        <taxon>Olea</taxon>
    </lineage>
</organism>
<dbReference type="PANTHER" id="PTHR42763">
    <property type="entry name" value="ADP-GLUCOSE PHOSPHORYLASE"/>
    <property type="match status" value="1"/>
</dbReference>
<dbReference type="OrthoDB" id="418412at2759"/>
<gene>
    <name evidence="4" type="ORF">OLEA9_A094872</name>
</gene>
<dbReference type="InterPro" id="IPR032576">
    <property type="entry name" value="DUF4921"/>
</dbReference>
<feature type="non-terminal residue" evidence="4">
    <location>
        <position position="1"/>
    </location>
</feature>
<feature type="binding site" evidence="2">
    <location>
        <position position="68"/>
    </location>
    <ligand>
        <name>Zn(2+)</name>
        <dbReference type="ChEBI" id="CHEBI:29105"/>
    </ligand>
</feature>
<keyword evidence="2" id="KW-0479">Metal-binding</keyword>
<feature type="binding site" evidence="2">
    <location>
        <position position="65"/>
    </location>
    <ligand>
        <name>Zn(2+)</name>
        <dbReference type="ChEBI" id="CHEBI:29105"/>
    </ligand>
</feature>
<feature type="domain" description="DUF4921" evidence="3">
    <location>
        <begin position="139"/>
        <end position="356"/>
    </location>
</feature>
<dbReference type="Proteomes" id="UP000594638">
    <property type="component" value="Unassembled WGS sequence"/>
</dbReference>
<evidence type="ECO:0000313" key="5">
    <source>
        <dbReference type="Proteomes" id="UP000594638"/>
    </source>
</evidence>
<reference evidence="4 5" key="1">
    <citation type="submission" date="2019-12" db="EMBL/GenBank/DDBJ databases">
        <authorList>
            <person name="Alioto T."/>
            <person name="Alioto T."/>
            <person name="Gomez Garrido J."/>
        </authorList>
    </citation>
    <scope>NUCLEOTIDE SEQUENCE [LARGE SCALE GENOMIC DNA]</scope>
</reference>
<evidence type="ECO:0000256" key="2">
    <source>
        <dbReference type="PIRSR" id="PIRSR000808-3"/>
    </source>
</evidence>
<dbReference type="GO" id="GO:0006012">
    <property type="term" value="P:galactose metabolic process"/>
    <property type="evidence" value="ECO:0007669"/>
    <property type="project" value="InterPro"/>
</dbReference>
<dbReference type="SUPFAM" id="SSF54197">
    <property type="entry name" value="HIT-like"/>
    <property type="match status" value="2"/>
</dbReference>
<dbReference type="GO" id="GO:0080040">
    <property type="term" value="P:positive regulation of cellular response to phosphate starvation"/>
    <property type="evidence" value="ECO:0007669"/>
    <property type="project" value="EnsemblPlants"/>
</dbReference>
<dbReference type="GO" id="GO:0008270">
    <property type="term" value="F:zinc ion binding"/>
    <property type="evidence" value="ECO:0007669"/>
    <property type="project" value="EnsemblPlants"/>
</dbReference>
<dbReference type="GO" id="GO:0043531">
    <property type="term" value="F:ADP binding"/>
    <property type="evidence" value="ECO:0007669"/>
    <property type="project" value="EnsemblPlants"/>
</dbReference>
<dbReference type="PIRSF" id="PIRSF000808">
    <property type="entry name" value="GalT"/>
    <property type="match status" value="1"/>
</dbReference>
<accession>A0A8S0UB89</accession>
<keyword evidence="5" id="KW-1185">Reference proteome</keyword>
<dbReference type="Pfam" id="PF16268">
    <property type="entry name" value="DUF4921"/>
    <property type="match status" value="1"/>
</dbReference>
<comment type="caution">
    <text evidence="4">The sequence shown here is derived from an EMBL/GenBank/DDBJ whole genome shotgun (WGS) entry which is preliminary data.</text>
</comment>
<dbReference type="GO" id="GO:0008108">
    <property type="term" value="F:UDP-glucose:hexose-1-phosphate uridylyltransferase activity"/>
    <property type="evidence" value="ECO:0007669"/>
    <property type="project" value="InterPro"/>
</dbReference>
<feature type="binding site" evidence="2">
    <location>
        <position position="139"/>
    </location>
    <ligand>
        <name>Zn(2+)</name>
        <dbReference type="ChEBI" id="CHEBI:29105"/>
    </ligand>
</feature>
<feature type="active site" description="Tele-UMP-histidine intermediate" evidence="1">
    <location>
        <position position="201"/>
    </location>
</feature>
<keyword evidence="2" id="KW-0862">Zinc</keyword>
<dbReference type="EMBL" id="CACTIH010007455">
    <property type="protein sequence ID" value="CAA3013863.1"/>
    <property type="molecule type" value="Genomic_DNA"/>
</dbReference>
<comment type="cofactor">
    <cofactor evidence="2">
        <name>Zn(2+)</name>
        <dbReference type="ChEBI" id="CHEBI:29105"/>
    </cofactor>
    <text evidence="2">Binds 1 zinc ion per subunit.</text>
</comment>
<name>A0A8S0UB89_OLEEU</name>
<sequence length="369" mass="41225">VNTRKKESRSEESVMAAEATYRRPEIRKDAIHNRWIIFSPARARRPSDFKSNSDLNPNSNNRSECPFCVGHEHECAPEIFRVPPDSTSDWQIRVMQNLYPALNRELNFPNCPSESGQCSGDVAVIGFGFHDVVIESPVHTVHLADLSPAQVGDVFLAYKTRIDQLRTLDSIKYVPSRVAFLTCEVFKNHGSSAGASMSHSHSQIMALPVVPSAVSSRIESMKEFFEQTGKCSLCQVRTDHLLIDESTHFLSIVPFAATFPFEIWAIPRYHSSHFHELDSDKAVDLGGLLKLMFVKMSSQLNNPPFNFMIHTAPLQINPSQLPSTHWFLQIVPKLSGVGGFEMGTGCYINPVFPEDAAKVLREVSVPNNG</sequence>
<evidence type="ECO:0000256" key="1">
    <source>
        <dbReference type="PIRSR" id="PIRSR000808-1"/>
    </source>
</evidence>
<dbReference type="AlphaFoldDB" id="A0A8S0UB89"/>